<comment type="similarity">
    <text evidence="6">Belongs to the NnrD/CARKD family.</text>
</comment>
<reference evidence="8 9" key="1">
    <citation type="journal article" date="2015" name="Nature">
        <title>rRNA introns, odd ribosomes, and small enigmatic genomes across a large radiation of phyla.</title>
        <authorList>
            <person name="Brown C.T."/>
            <person name="Hug L.A."/>
            <person name="Thomas B.C."/>
            <person name="Sharon I."/>
            <person name="Castelle C.J."/>
            <person name="Singh A."/>
            <person name="Wilkins M.J."/>
            <person name="Williams K.H."/>
            <person name="Banfield J.F."/>
        </authorList>
    </citation>
    <scope>NUCLEOTIDE SEQUENCE [LARGE SCALE GENOMIC DNA]</scope>
</reference>
<dbReference type="HAMAP" id="MF_01965">
    <property type="entry name" value="NADHX_dehydratase"/>
    <property type="match status" value="1"/>
</dbReference>
<comment type="caution">
    <text evidence="8">The sequence shown here is derived from an EMBL/GenBank/DDBJ whole genome shotgun (WGS) entry which is preliminary data.</text>
</comment>
<dbReference type="CDD" id="cd01171">
    <property type="entry name" value="YXKO-related"/>
    <property type="match status" value="1"/>
</dbReference>
<dbReference type="Gene3D" id="3.40.1190.20">
    <property type="match status" value="1"/>
</dbReference>
<comment type="caution">
    <text evidence="6">Lacks conserved residue(s) required for the propagation of feature annotation.</text>
</comment>
<evidence type="ECO:0000256" key="2">
    <source>
        <dbReference type="ARBA" id="ARBA00022840"/>
    </source>
</evidence>
<feature type="binding site" evidence="6">
    <location>
        <begin position="192"/>
        <end position="196"/>
    </location>
    <ligand>
        <name>AMP</name>
        <dbReference type="ChEBI" id="CHEBI:456215"/>
    </ligand>
</feature>
<evidence type="ECO:0000313" key="9">
    <source>
        <dbReference type="Proteomes" id="UP000034181"/>
    </source>
</evidence>
<dbReference type="SUPFAM" id="SSF53613">
    <property type="entry name" value="Ribokinase-like"/>
    <property type="match status" value="1"/>
</dbReference>
<comment type="catalytic activity">
    <reaction evidence="6">
        <text>(6S)-NADPHX + ADP = AMP + phosphate + NADPH + H(+)</text>
        <dbReference type="Rhea" id="RHEA:32235"/>
        <dbReference type="ChEBI" id="CHEBI:15378"/>
        <dbReference type="ChEBI" id="CHEBI:43474"/>
        <dbReference type="ChEBI" id="CHEBI:57783"/>
        <dbReference type="ChEBI" id="CHEBI:64076"/>
        <dbReference type="ChEBI" id="CHEBI:456215"/>
        <dbReference type="ChEBI" id="CHEBI:456216"/>
        <dbReference type="EC" id="4.2.1.136"/>
    </reaction>
</comment>
<comment type="subunit">
    <text evidence="6">Homotetramer.</text>
</comment>
<organism evidence="8 9">
    <name type="scientific">Candidatus Woesebacteria bacterium GW2011_GWB1_38_5b</name>
    <dbReference type="NCBI Taxonomy" id="1618569"/>
    <lineage>
        <taxon>Bacteria</taxon>
        <taxon>Candidatus Woeseibacteriota</taxon>
    </lineage>
</organism>
<dbReference type="GO" id="GO:0046496">
    <property type="term" value="P:nicotinamide nucleotide metabolic process"/>
    <property type="evidence" value="ECO:0007669"/>
    <property type="project" value="UniProtKB-UniRule"/>
</dbReference>
<dbReference type="InterPro" id="IPR029056">
    <property type="entry name" value="Ribokinase-like"/>
</dbReference>
<evidence type="ECO:0000256" key="6">
    <source>
        <dbReference type="HAMAP-Rule" id="MF_01965"/>
    </source>
</evidence>
<dbReference type="AlphaFoldDB" id="A0A0G0MNM8"/>
<dbReference type="GO" id="GO:0110051">
    <property type="term" value="P:metabolite repair"/>
    <property type="evidence" value="ECO:0007669"/>
    <property type="project" value="TreeGrafter"/>
</dbReference>
<evidence type="ECO:0000256" key="3">
    <source>
        <dbReference type="ARBA" id="ARBA00022857"/>
    </source>
</evidence>
<gene>
    <name evidence="6" type="primary">nnrD</name>
    <name evidence="8" type="ORF">US96_C0014G0027</name>
</gene>
<keyword evidence="2 6" id="KW-0067">ATP-binding</keyword>
<evidence type="ECO:0000313" key="8">
    <source>
        <dbReference type="EMBL" id="KKQ75269.1"/>
    </source>
</evidence>
<dbReference type="Pfam" id="PF01256">
    <property type="entry name" value="Carb_kinase"/>
    <property type="match status" value="1"/>
</dbReference>
<proteinExistence type="inferred from homology"/>
<evidence type="ECO:0000256" key="1">
    <source>
        <dbReference type="ARBA" id="ARBA00022741"/>
    </source>
</evidence>
<dbReference type="Proteomes" id="UP000034181">
    <property type="component" value="Unassembled WGS sequence"/>
</dbReference>
<feature type="binding site" evidence="6">
    <location>
        <position position="221"/>
    </location>
    <ligand>
        <name>(6S)-NADPHX</name>
        <dbReference type="ChEBI" id="CHEBI:64076"/>
    </ligand>
</feature>
<feature type="binding site" evidence="6">
    <location>
        <position position="220"/>
    </location>
    <ligand>
        <name>AMP</name>
        <dbReference type="ChEBI" id="CHEBI:456215"/>
    </ligand>
</feature>
<name>A0A0G0MNM8_9BACT</name>
<feature type="binding site" evidence="6">
    <location>
        <position position="39"/>
    </location>
    <ligand>
        <name>(6S)-NADPHX</name>
        <dbReference type="ChEBI" id="CHEBI:64076"/>
    </ligand>
</feature>
<keyword evidence="1 6" id="KW-0547">Nucleotide-binding</keyword>
<dbReference type="PROSITE" id="PS51383">
    <property type="entry name" value="YJEF_C_3"/>
    <property type="match status" value="1"/>
</dbReference>
<comment type="function">
    <text evidence="6">Catalyzes the dehydration of the S-form of NAD(P)HX at the expense of ADP, which is converted to AMP. Together with NAD(P)HX epimerase, which catalyzes the epimerization of the S- and R-forms, the enzyme allows the repair of both epimers of NAD(P)HX, a damaged form of NAD(P)H that is a result of enzymatic or heat-dependent hydration.</text>
</comment>
<keyword evidence="3 6" id="KW-0521">NADP</keyword>
<protein>
    <recommendedName>
        <fullName evidence="6">ADP-dependent (S)-NAD(P)H-hydrate dehydratase</fullName>
        <ecNumber evidence="6">4.2.1.136</ecNumber>
    </recommendedName>
    <alternativeName>
        <fullName evidence="6">ADP-dependent NAD(P)HX dehydratase</fullName>
    </alternativeName>
</protein>
<keyword evidence="5 6" id="KW-0456">Lyase</keyword>
<evidence type="ECO:0000256" key="4">
    <source>
        <dbReference type="ARBA" id="ARBA00023027"/>
    </source>
</evidence>
<dbReference type="PANTHER" id="PTHR12592:SF0">
    <property type="entry name" value="ATP-DEPENDENT (S)-NAD(P)H-HYDRATE DEHYDRATASE"/>
    <property type="match status" value="1"/>
</dbReference>
<comment type="cofactor">
    <cofactor evidence="6">
        <name>Mg(2+)</name>
        <dbReference type="ChEBI" id="CHEBI:18420"/>
    </cofactor>
</comment>
<sequence length="280" mass="30642">MKVFEASELKKLYKPHPGSNGEENGQVTIIGGSSLFHGAPLFGVKIASQIVDMVFFSSPEASVGEVAAKIKSQLLSFIWVPWEEIKQYIAKSDSVLIGPGFKRYNSEQSPHGKEYHYCDEACQFTRKITRHLLEEFPEKKWVIDAGSLQVMDASWLPKNAIVTPNKKEYKALFGEIDPVQAAKDHNCIIVLKGQVSYVYSSESQVEVHGGNAGMTKGGTGDVMAGLTVGLLAKNDPFLAACSGAYVVKAAADNLFKKRGVYYNSDDLASEIPFILAQLTK</sequence>
<accession>A0A0G0MNM8</accession>
<dbReference type="PANTHER" id="PTHR12592">
    <property type="entry name" value="ATP-DEPENDENT (S)-NAD(P)H-HYDRATE DEHYDRATASE FAMILY MEMBER"/>
    <property type="match status" value="1"/>
</dbReference>
<feature type="domain" description="YjeF C-terminal" evidence="7">
    <location>
        <begin position="4"/>
        <end position="278"/>
    </location>
</feature>
<comment type="catalytic activity">
    <reaction evidence="6">
        <text>(6S)-NADHX + ADP = AMP + phosphate + NADH + H(+)</text>
        <dbReference type="Rhea" id="RHEA:32223"/>
        <dbReference type="ChEBI" id="CHEBI:15378"/>
        <dbReference type="ChEBI" id="CHEBI:43474"/>
        <dbReference type="ChEBI" id="CHEBI:57945"/>
        <dbReference type="ChEBI" id="CHEBI:64074"/>
        <dbReference type="ChEBI" id="CHEBI:456215"/>
        <dbReference type="ChEBI" id="CHEBI:456216"/>
        <dbReference type="EC" id="4.2.1.136"/>
    </reaction>
</comment>
<dbReference type="EMBL" id="LBUZ01000014">
    <property type="protein sequence ID" value="KKQ75269.1"/>
    <property type="molecule type" value="Genomic_DNA"/>
</dbReference>
<keyword evidence="4 6" id="KW-0520">NAD</keyword>
<dbReference type="GO" id="GO:0052855">
    <property type="term" value="F:ADP-dependent NAD(P)H-hydrate dehydratase activity"/>
    <property type="evidence" value="ECO:0007669"/>
    <property type="project" value="UniProtKB-UniRule"/>
</dbReference>
<dbReference type="EC" id="4.2.1.136" evidence="6"/>
<feature type="binding site" evidence="6">
    <location>
        <position position="100"/>
    </location>
    <ligand>
        <name>(6S)-NADPHX</name>
        <dbReference type="ChEBI" id="CHEBI:64076"/>
    </ligand>
</feature>
<evidence type="ECO:0000256" key="5">
    <source>
        <dbReference type="ARBA" id="ARBA00023239"/>
    </source>
</evidence>
<dbReference type="GO" id="GO:0005524">
    <property type="term" value="F:ATP binding"/>
    <property type="evidence" value="ECO:0007669"/>
    <property type="project" value="UniProtKB-KW"/>
</dbReference>
<evidence type="ECO:0000259" key="7">
    <source>
        <dbReference type="PROSITE" id="PS51383"/>
    </source>
</evidence>
<dbReference type="InterPro" id="IPR000631">
    <property type="entry name" value="CARKD"/>
</dbReference>